<protein>
    <submittedName>
        <fullName evidence="1">Uncharacterized protein</fullName>
    </submittedName>
</protein>
<accession>A0A0E9Q8N6</accession>
<reference evidence="1" key="1">
    <citation type="submission" date="2014-11" db="EMBL/GenBank/DDBJ databases">
        <authorList>
            <person name="Amaro Gonzalez C."/>
        </authorList>
    </citation>
    <scope>NUCLEOTIDE SEQUENCE</scope>
</reference>
<sequence>MLHYCVAANAVFCQVVLTAPVRTGLLCGGGTGKLM</sequence>
<name>A0A0E9Q8N6_ANGAN</name>
<evidence type="ECO:0000313" key="1">
    <source>
        <dbReference type="EMBL" id="JAH12877.1"/>
    </source>
</evidence>
<organism evidence="1">
    <name type="scientific">Anguilla anguilla</name>
    <name type="common">European freshwater eel</name>
    <name type="synonym">Muraena anguilla</name>
    <dbReference type="NCBI Taxonomy" id="7936"/>
    <lineage>
        <taxon>Eukaryota</taxon>
        <taxon>Metazoa</taxon>
        <taxon>Chordata</taxon>
        <taxon>Craniata</taxon>
        <taxon>Vertebrata</taxon>
        <taxon>Euteleostomi</taxon>
        <taxon>Actinopterygii</taxon>
        <taxon>Neopterygii</taxon>
        <taxon>Teleostei</taxon>
        <taxon>Anguilliformes</taxon>
        <taxon>Anguillidae</taxon>
        <taxon>Anguilla</taxon>
    </lineage>
</organism>
<dbReference type="AlphaFoldDB" id="A0A0E9Q8N6"/>
<dbReference type="EMBL" id="GBXM01095700">
    <property type="protein sequence ID" value="JAH12877.1"/>
    <property type="molecule type" value="Transcribed_RNA"/>
</dbReference>
<proteinExistence type="predicted"/>
<reference evidence="1" key="2">
    <citation type="journal article" date="2015" name="Fish Shellfish Immunol.">
        <title>Early steps in the European eel (Anguilla anguilla)-Vibrio vulnificus interaction in the gills: Role of the RtxA13 toxin.</title>
        <authorList>
            <person name="Callol A."/>
            <person name="Pajuelo D."/>
            <person name="Ebbesson L."/>
            <person name="Teles M."/>
            <person name="MacKenzie S."/>
            <person name="Amaro C."/>
        </authorList>
    </citation>
    <scope>NUCLEOTIDE SEQUENCE</scope>
</reference>